<name>A0AA95GR27_9GAMM</name>
<feature type="region of interest" description="Disordered" evidence="1">
    <location>
        <begin position="280"/>
        <end position="311"/>
    </location>
</feature>
<gene>
    <name evidence="3" type="ORF">QE210_17535</name>
</gene>
<dbReference type="RefSeq" id="WP_280626499.1">
    <property type="nucleotide sequence ID" value="NZ_CP123505.1"/>
</dbReference>
<feature type="domain" description="BRCT" evidence="2">
    <location>
        <begin position="124"/>
        <end position="205"/>
    </location>
</feature>
<proteinExistence type="predicted"/>
<evidence type="ECO:0000256" key="1">
    <source>
        <dbReference type="SAM" id="MobiDB-lite"/>
    </source>
</evidence>
<dbReference type="EMBL" id="CP123505">
    <property type="protein sequence ID" value="WGM03343.1"/>
    <property type="molecule type" value="Genomic_DNA"/>
</dbReference>
<dbReference type="InterPro" id="IPR036388">
    <property type="entry name" value="WH-like_DNA-bd_sf"/>
</dbReference>
<dbReference type="InterPro" id="IPR018777">
    <property type="entry name" value="Replication_initiator_prot_A"/>
</dbReference>
<organism evidence="3 4">
    <name type="scientific">Arsenophonus nasoniae</name>
    <name type="common">son-killer infecting Nasonia vitripennis</name>
    <dbReference type="NCBI Taxonomy" id="638"/>
    <lineage>
        <taxon>Bacteria</taxon>
        <taxon>Pseudomonadati</taxon>
        <taxon>Pseudomonadota</taxon>
        <taxon>Gammaproteobacteria</taxon>
        <taxon>Enterobacterales</taxon>
        <taxon>Morganellaceae</taxon>
        <taxon>Arsenophonus</taxon>
    </lineage>
</organism>
<dbReference type="AlphaFoldDB" id="A0AA95GR27"/>
<reference evidence="3" key="1">
    <citation type="submission" date="2023-04" db="EMBL/GenBank/DDBJ databases">
        <title>Genome dynamics across the evolutionary transition to endosymbiosis.</title>
        <authorList>
            <person name="Siozios S."/>
            <person name="Nadal-Jimenez P."/>
            <person name="Azagi T."/>
            <person name="Sprong H."/>
            <person name="Frost C.L."/>
            <person name="Parratt S.R."/>
            <person name="Taylor G."/>
            <person name="Brettell L."/>
            <person name="Lew K.C."/>
            <person name="Croft L."/>
            <person name="King K.C."/>
            <person name="Brockhurst M.A."/>
            <person name="Hypsa V."/>
            <person name="Novakova E."/>
            <person name="Darby A.C."/>
            <person name="Hurst G.D.D."/>
        </authorList>
    </citation>
    <scope>NUCLEOTIDE SEQUENCE</scope>
    <source>
        <strain evidence="3">APv</strain>
        <plasmid evidence="3">paPv1</plasmid>
    </source>
</reference>
<evidence type="ECO:0000313" key="4">
    <source>
        <dbReference type="Proteomes" id="UP001177595"/>
    </source>
</evidence>
<evidence type="ECO:0000259" key="2">
    <source>
        <dbReference type="PROSITE" id="PS50172"/>
    </source>
</evidence>
<dbReference type="Pfam" id="PF10134">
    <property type="entry name" value="RPA"/>
    <property type="match status" value="1"/>
</dbReference>
<accession>A0AA95GR27</accession>
<evidence type="ECO:0000313" key="3">
    <source>
        <dbReference type="EMBL" id="WGM03343.1"/>
    </source>
</evidence>
<dbReference type="Gene3D" id="1.10.10.10">
    <property type="entry name" value="Winged helix-like DNA-binding domain superfamily/Winged helix DNA-binding domain"/>
    <property type="match status" value="1"/>
</dbReference>
<keyword evidence="3" id="KW-0614">Plasmid</keyword>
<dbReference type="InterPro" id="IPR001357">
    <property type="entry name" value="BRCT_dom"/>
</dbReference>
<dbReference type="Proteomes" id="UP001177595">
    <property type="component" value="Plasmid paPv1"/>
</dbReference>
<sequence length="311" mass="35975">MADHTKKIGKSNLTTLRPQKHNQLEFFIADEVDVSTFRDEMASMEHPFFALKGGDTKVREYKNRNVTVTVRPAAEIGLATIFDKDIWIYAISKLQEAINKGKPISRIITFTPYDFFVTTNRDKGGKSYKELEKALDRLSGTRITTNIVYSEDKQESIGFGLIDSWRILEEKKGKLDIGMVEVTLPDWLYQAITKTKVLQISPDYFRIRKAIDRRLYEIARKHCGNQHEFIISLDKLYSKTGSTAALSKFKFNVKQLAKINDLPDYEIFFDSATDKVTFKNRNQNTPKAEASRKREKGKKEIHKMKNKLFKK</sequence>
<geneLocation type="plasmid" evidence="3 4">
    <name>paPv1</name>
</geneLocation>
<feature type="compositionally biased region" description="Basic residues" evidence="1">
    <location>
        <begin position="293"/>
        <end position="311"/>
    </location>
</feature>
<protein>
    <submittedName>
        <fullName evidence="3">Replication initiator protein A</fullName>
    </submittedName>
</protein>
<dbReference type="PROSITE" id="PS50172">
    <property type="entry name" value="BRCT"/>
    <property type="match status" value="1"/>
</dbReference>